<protein>
    <submittedName>
        <fullName evidence="2">Uncharacterized protein</fullName>
    </submittedName>
</protein>
<organism evidence="2 3">
    <name type="scientific">Estrella lausannensis</name>
    <dbReference type="NCBI Taxonomy" id="483423"/>
    <lineage>
        <taxon>Bacteria</taxon>
        <taxon>Pseudomonadati</taxon>
        <taxon>Chlamydiota</taxon>
        <taxon>Chlamydiia</taxon>
        <taxon>Parachlamydiales</taxon>
        <taxon>Candidatus Criblamydiaceae</taxon>
        <taxon>Estrella</taxon>
    </lineage>
</organism>
<dbReference type="RefSeq" id="WP_098039138.1">
    <property type="nucleotide sequence ID" value="NZ_CWGJ01000026.1"/>
</dbReference>
<dbReference type="AlphaFoldDB" id="A0A0H5E7G0"/>
<sequence length="147" mass="17111">MGKTNFTKVEESLAQGLHKMEVERLLNEADKASGKPPPPKKETSPELAEEKKKLIKDLELNINRLKAKDSKIFEKLKVKRSTVQKFTENPQKLSEEDWKHAAILLKRTETLLKEMVPDKANDKLVEDEQTRHLNKRFNVNEKWLPLN</sequence>
<evidence type="ECO:0000256" key="1">
    <source>
        <dbReference type="SAM" id="MobiDB-lite"/>
    </source>
</evidence>
<name>A0A0H5E7G0_9BACT</name>
<reference evidence="3" key="1">
    <citation type="submission" date="2015-06" db="EMBL/GenBank/DDBJ databases">
        <authorList>
            <person name="Bertelli C."/>
        </authorList>
    </citation>
    <scope>NUCLEOTIDE SEQUENCE [LARGE SCALE GENOMIC DNA]</scope>
    <source>
        <strain evidence="3">CRIB-30</strain>
    </source>
</reference>
<evidence type="ECO:0000313" key="2">
    <source>
        <dbReference type="EMBL" id="CRX39275.1"/>
    </source>
</evidence>
<evidence type="ECO:0000313" key="3">
    <source>
        <dbReference type="Proteomes" id="UP000220251"/>
    </source>
</evidence>
<proteinExistence type="predicted"/>
<accession>A0A0H5E7G0</accession>
<gene>
    <name evidence="2" type="ORF">ELAC_1953</name>
</gene>
<keyword evidence="3" id="KW-1185">Reference proteome</keyword>
<dbReference type="EMBL" id="CWGJ01000026">
    <property type="protein sequence ID" value="CRX39275.1"/>
    <property type="molecule type" value="Genomic_DNA"/>
</dbReference>
<feature type="region of interest" description="Disordered" evidence="1">
    <location>
        <begin position="24"/>
        <end position="49"/>
    </location>
</feature>
<dbReference type="OrthoDB" id="21532at2"/>
<dbReference type="Proteomes" id="UP000220251">
    <property type="component" value="Unassembled WGS sequence"/>
</dbReference>